<dbReference type="GO" id="GO:0003954">
    <property type="term" value="F:NADH dehydrogenase activity"/>
    <property type="evidence" value="ECO:0007669"/>
    <property type="project" value="TreeGrafter"/>
</dbReference>
<dbReference type="GO" id="GO:0008137">
    <property type="term" value="F:NADH dehydrogenase (ubiquinone) activity"/>
    <property type="evidence" value="ECO:0007669"/>
    <property type="project" value="UniProtKB-UniRule"/>
</dbReference>
<comment type="function">
    <text evidence="1">Core subunit of the mitochondrial membrane respiratory chain NADH dehydrogenase (Complex I) that is believed to belong to the minimal assembly required for catalysis. Complex I functions in the transfer of electrons from NADH to the respiratory chain. The immediate electron acceptor for the enzyme is believed to be ubiquinone.</text>
</comment>
<accession>A0AAU6QCF0</accession>
<feature type="transmembrane region" description="Helical" evidence="17">
    <location>
        <begin position="28"/>
        <end position="47"/>
    </location>
</feature>
<evidence type="ECO:0000256" key="11">
    <source>
        <dbReference type="ARBA" id="ARBA00022989"/>
    </source>
</evidence>
<dbReference type="GO" id="GO:0042773">
    <property type="term" value="P:ATP synthesis coupled electron transport"/>
    <property type="evidence" value="ECO:0007669"/>
    <property type="project" value="InterPro"/>
</dbReference>
<dbReference type="PANTHER" id="PTHR43507:SF20">
    <property type="entry name" value="NADH-UBIQUINONE OXIDOREDUCTASE CHAIN 4"/>
    <property type="match status" value="1"/>
</dbReference>
<feature type="transmembrane region" description="Helical" evidence="17">
    <location>
        <begin position="270"/>
        <end position="293"/>
    </location>
</feature>
<keyword evidence="10 17" id="KW-0249">Electron transport</keyword>
<evidence type="ECO:0000256" key="6">
    <source>
        <dbReference type="ARBA" id="ARBA00022448"/>
    </source>
</evidence>
<reference evidence="20" key="1">
    <citation type="submission" date="2023-12" db="EMBL/GenBank/DDBJ databases">
        <authorList>
            <person name="Duan Y."/>
        </authorList>
    </citation>
    <scope>NUCLEOTIDE SEQUENCE</scope>
</reference>
<comment type="similarity">
    <text evidence="3 17">Belongs to the complex I subunit 4 family.</text>
</comment>
<feature type="transmembrane region" description="Helical" evidence="17">
    <location>
        <begin position="299"/>
        <end position="316"/>
    </location>
</feature>
<evidence type="ECO:0000259" key="18">
    <source>
        <dbReference type="Pfam" id="PF00361"/>
    </source>
</evidence>
<keyword evidence="9" id="KW-1278">Translocase</keyword>
<evidence type="ECO:0000256" key="16">
    <source>
        <dbReference type="ARBA" id="ARBA00049551"/>
    </source>
</evidence>
<feature type="transmembrane region" description="Helical" evidence="17">
    <location>
        <begin position="86"/>
        <end position="113"/>
    </location>
</feature>
<geneLocation type="mitochondrion" evidence="20"/>
<keyword evidence="12 17" id="KW-0520">NAD</keyword>
<evidence type="ECO:0000313" key="20">
    <source>
        <dbReference type="EMBL" id="WYK36068.1"/>
    </source>
</evidence>
<evidence type="ECO:0000256" key="2">
    <source>
        <dbReference type="ARBA" id="ARBA00004225"/>
    </source>
</evidence>
<feature type="transmembrane region" description="Helical" evidence="17">
    <location>
        <begin position="337"/>
        <end position="354"/>
    </location>
</feature>
<keyword evidence="7 17" id="KW-0679">Respiratory chain</keyword>
<evidence type="ECO:0000256" key="1">
    <source>
        <dbReference type="ARBA" id="ARBA00003257"/>
    </source>
</evidence>
<evidence type="ECO:0000256" key="12">
    <source>
        <dbReference type="ARBA" id="ARBA00023027"/>
    </source>
</evidence>
<evidence type="ECO:0000256" key="3">
    <source>
        <dbReference type="ARBA" id="ARBA00009025"/>
    </source>
</evidence>
<evidence type="ECO:0000256" key="9">
    <source>
        <dbReference type="ARBA" id="ARBA00022967"/>
    </source>
</evidence>
<dbReference type="GO" id="GO:0048039">
    <property type="term" value="F:ubiquinone binding"/>
    <property type="evidence" value="ECO:0007669"/>
    <property type="project" value="TreeGrafter"/>
</dbReference>
<keyword evidence="8 17" id="KW-0812">Transmembrane</keyword>
<evidence type="ECO:0000256" key="4">
    <source>
        <dbReference type="ARBA" id="ARBA00012944"/>
    </source>
</evidence>
<sequence>MVMLMFLLFLFIFINLLGKLNMMFYQNLIFLLLFIFFINNNMFFFSLKIMMDMFIDFYSFYLVMLTFWIVGLMFMSLINVNYMNLYIFNIMILLMVLFYTFISIDFYLIYFFFKIKMIPTLFLIIGWGFQYERIEAGIYMFISAYFAPLPMQYFLLKIYGSLEFLDMIMMMNMNLINNIYYYMYLLLAFLIKLPMFMFHLWLPKAHVEAPISGSMILAGIMLKLGSYGMLRVMLIMEELCFNYNYLIMSFSLVGSLYISFVCLKQIDMKMLIAYSSVVHMGFLVVSLMTLNIWSYMGSLIMMISHGLCFPGLFCLVNMNYERLKSRSMYWNKGMMNIIPSTSLFWFFLSVFNMASPPSLNLFSEIIMMNSVMMWSNAFLLNLMIMMFMSVLYMMLFYSSIQHGKLCKNLNNFFNINKREYLLVILHLIPLFYLILIM</sequence>
<dbReference type="InterPro" id="IPR003918">
    <property type="entry name" value="NADH_UbQ_OxRdtase"/>
</dbReference>
<keyword evidence="14 17" id="KW-0496">Mitochondrion</keyword>
<dbReference type="EMBL" id="PP034746">
    <property type="protein sequence ID" value="WYK36068.1"/>
    <property type="molecule type" value="Genomic_DNA"/>
</dbReference>
<dbReference type="PANTHER" id="PTHR43507">
    <property type="entry name" value="NADH-UBIQUINONE OXIDOREDUCTASE CHAIN 4"/>
    <property type="match status" value="1"/>
</dbReference>
<comment type="function">
    <text evidence="17">Core subunit of the mitochondrial membrane respiratory chain NADH dehydrogenase (Complex I) which catalyzes electron transfer from NADH through the respiratory chain, using ubiquinone as an electron acceptor. Essential for the catalytic activity and assembly of complex I.</text>
</comment>
<evidence type="ECO:0000256" key="7">
    <source>
        <dbReference type="ARBA" id="ARBA00022660"/>
    </source>
</evidence>
<evidence type="ECO:0000259" key="19">
    <source>
        <dbReference type="Pfam" id="PF01059"/>
    </source>
</evidence>
<evidence type="ECO:0000256" key="8">
    <source>
        <dbReference type="ARBA" id="ARBA00022692"/>
    </source>
</evidence>
<evidence type="ECO:0000256" key="14">
    <source>
        <dbReference type="ARBA" id="ARBA00023128"/>
    </source>
</evidence>
<evidence type="ECO:0000256" key="13">
    <source>
        <dbReference type="ARBA" id="ARBA00023075"/>
    </source>
</evidence>
<comment type="subcellular location">
    <subcellularLocation>
        <location evidence="2 17">Mitochondrion membrane</location>
        <topology evidence="2 17">Multi-pass membrane protein</topology>
    </subcellularLocation>
</comment>
<gene>
    <name evidence="20" type="primary">nad4</name>
</gene>
<feature type="transmembrane region" description="Helical" evidence="17">
    <location>
        <begin position="59"/>
        <end position="80"/>
    </location>
</feature>
<keyword evidence="13 17" id="KW-0830">Ubiquinone</keyword>
<organism evidence="20">
    <name type="scientific">Synergus sp. 1 DYB-20230501</name>
    <dbReference type="NCBI Taxonomy" id="3136278"/>
    <lineage>
        <taxon>Eukaryota</taxon>
        <taxon>Metazoa</taxon>
        <taxon>Ecdysozoa</taxon>
        <taxon>Arthropoda</taxon>
        <taxon>Hexapoda</taxon>
        <taxon>Insecta</taxon>
        <taxon>Pterygota</taxon>
        <taxon>Neoptera</taxon>
        <taxon>Endopterygota</taxon>
        <taxon>Hymenoptera</taxon>
        <taxon>Apocrita</taxon>
        <taxon>Proctotrupomorpha</taxon>
        <taxon>Cynipoidea</taxon>
        <taxon>Cynipidae</taxon>
        <taxon>Cynipinae</taxon>
        <taxon>Synergini</taxon>
        <taxon>Synergus</taxon>
    </lineage>
</organism>
<evidence type="ECO:0000256" key="17">
    <source>
        <dbReference type="RuleBase" id="RU003297"/>
    </source>
</evidence>
<dbReference type="Pfam" id="PF01059">
    <property type="entry name" value="Oxidored_q5_N"/>
    <property type="match status" value="1"/>
</dbReference>
<feature type="transmembrane region" description="Helical" evidence="17">
    <location>
        <begin position="214"/>
        <end position="236"/>
    </location>
</feature>
<dbReference type="InterPro" id="IPR001750">
    <property type="entry name" value="ND/Mrp_TM"/>
</dbReference>
<keyword evidence="6 17" id="KW-0813">Transport</keyword>
<feature type="domain" description="NADH:ubiquinone oxidoreductase chain 4 N-terminal" evidence="19">
    <location>
        <begin position="1"/>
        <end position="100"/>
    </location>
</feature>
<evidence type="ECO:0000256" key="15">
    <source>
        <dbReference type="ARBA" id="ARBA00023136"/>
    </source>
</evidence>
<dbReference type="InterPro" id="IPR000260">
    <property type="entry name" value="NADH4_N"/>
</dbReference>
<dbReference type="GO" id="GO:0015990">
    <property type="term" value="P:electron transport coupled proton transport"/>
    <property type="evidence" value="ECO:0007669"/>
    <property type="project" value="TreeGrafter"/>
</dbReference>
<name>A0AAU6QCF0_9HYME</name>
<dbReference type="AlphaFoldDB" id="A0AAU6QCF0"/>
<feature type="transmembrane region" description="Helical" evidence="17">
    <location>
        <begin position="179"/>
        <end position="202"/>
    </location>
</feature>
<feature type="transmembrane region" description="Helical" evidence="17">
    <location>
        <begin position="374"/>
        <end position="398"/>
    </location>
</feature>
<dbReference type="Pfam" id="PF00361">
    <property type="entry name" value="Proton_antipo_M"/>
    <property type="match status" value="1"/>
</dbReference>
<evidence type="ECO:0000256" key="10">
    <source>
        <dbReference type="ARBA" id="ARBA00022982"/>
    </source>
</evidence>
<dbReference type="EC" id="7.1.1.2" evidence="4 17"/>
<proteinExistence type="inferred from homology"/>
<keyword evidence="11 17" id="KW-1133">Transmembrane helix</keyword>
<feature type="transmembrane region" description="Helical" evidence="17">
    <location>
        <begin position="134"/>
        <end position="159"/>
    </location>
</feature>
<dbReference type="GO" id="GO:0031966">
    <property type="term" value="C:mitochondrial membrane"/>
    <property type="evidence" value="ECO:0007669"/>
    <property type="project" value="UniProtKB-SubCell"/>
</dbReference>
<dbReference type="PRINTS" id="PR01437">
    <property type="entry name" value="NUOXDRDTASE4"/>
</dbReference>
<feature type="transmembrane region" description="Helical" evidence="17">
    <location>
        <begin position="242"/>
        <end position="263"/>
    </location>
</feature>
<protein>
    <recommendedName>
        <fullName evidence="5 17">NADH-ubiquinone oxidoreductase chain 4</fullName>
        <ecNumber evidence="4 17">7.1.1.2</ecNumber>
    </recommendedName>
</protein>
<evidence type="ECO:0000256" key="5">
    <source>
        <dbReference type="ARBA" id="ARBA00021006"/>
    </source>
</evidence>
<feature type="domain" description="NADH:quinone oxidoreductase/Mrp antiporter transmembrane" evidence="18">
    <location>
        <begin position="105"/>
        <end position="386"/>
    </location>
</feature>
<comment type="catalytic activity">
    <reaction evidence="16 17">
        <text>a ubiquinone + NADH + 5 H(+)(in) = a ubiquinol + NAD(+) + 4 H(+)(out)</text>
        <dbReference type="Rhea" id="RHEA:29091"/>
        <dbReference type="Rhea" id="RHEA-COMP:9565"/>
        <dbReference type="Rhea" id="RHEA-COMP:9566"/>
        <dbReference type="ChEBI" id="CHEBI:15378"/>
        <dbReference type="ChEBI" id="CHEBI:16389"/>
        <dbReference type="ChEBI" id="CHEBI:17976"/>
        <dbReference type="ChEBI" id="CHEBI:57540"/>
        <dbReference type="ChEBI" id="CHEBI:57945"/>
        <dbReference type="EC" id="7.1.1.2"/>
    </reaction>
</comment>
<feature type="transmembrane region" description="Helical" evidence="17">
    <location>
        <begin position="419"/>
        <end position="436"/>
    </location>
</feature>
<keyword evidence="15 17" id="KW-0472">Membrane</keyword>